<dbReference type="UniPathway" id="UPA00219"/>
<evidence type="ECO:0000256" key="12">
    <source>
        <dbReference type="HAMAP-Rule" id="MF_00111"/>
    </source>
</evidence>
<dbReference type="GO" id="GO:0071555">
    <property type="term" value="P:cell wall organization"/>
    <property type="evidence" value="ECO:0007669"/>
    <property type="project" value="UniProtKB-KW"/>
</dbReference>
<protein>
    <recommendedName>
        <fullName evidence="12">UDP-N-acetylglucosamine 1-carboxyvinyltransferase</fullName>
        <ecNumber evidence="12">2.5.1.7</ecNumber>
    </recommendedName>
    <alternativeName>
        <fullName evidence="12">Enoylpyruvate transferase</fullName>
    </alternativeName>
    <alternativeName>
        <fullName evidence="12">UDP-N-acetylglucosamine enolpyruvyl transferase</fullName>
        <shortName evidence="12">EPT</shortName>
    </alternativeName>
</protein>
<keyword evidence="4 12" id="KW-0132">Cell division</keyword>
<evidence type="ECO:0000256" key="5">
    <source>
        <dbReference type="ARBA" id="ARBA00022679"/>
    </source>
</evidence>
<keyword evidence="5 12" id="KW-0808">Transferase</keyword>
<feature type="binding site" evidence="12">
    <location>
        <begin position="22"/>
        <end position="23"/>
    </location>
    <ligand>
        <name>phosphoenolpyruvate</name>
        <dbReference type="ChEBI" id="CHEBI:58702"/>
    </ligand>
</feature>
<evidence type="ECO:0000256" key="11">
    <source>
        <dbReference type="ARBA" id="ARBA00047527"/>
    </source>
</evidence>
<comment type="caution">
    <text evidence="12">Lacks conserved residue(s) required for the propagation of feature annotation.</text>
</comment>
<evidence type="ECO:0000259" key="13">
    <source>
        <dbReference type="Pfam" id="PF00275"/>
    </source>
</evidence>
<feature type="domain" description="Enolpyruvate transferase" evidence="13">
    <location>
        <begin position="7"/>
        <end position="410"/>
    </location>
</feature>
<feature type="active site" description="Proton donor" evidence="12">
    <location>
        <position position="118"/>
    </location>
</feature>
<feature type="binding site" evidence="12">
    <location>
        <position position="94"/>
    </location>
    <ligand>
        <name>UDP-N-acetyl-alpha-D-glucosamine</name>
        <dbReference type="ChEBI" id="CHEBI:57705"/>
    </ligand>
</feature>
<reference evidence="14 15" key="1">
    <citation type="journal article" date="2016" name="Nat. Commun.">
        <title>Thousands of microbial genomes shed light on interconnected biogeochemical processes in an aquifer system.</title>
        <authorList>
            <person name="Anantharaman K."/>
            <person name="Brown C.T."/>
            <person name="Hug L.A."/>
            <person name="Sharon I."/>
            <person name="Castelle C.J."/>
            <person name="Probst A.J."/>
            <person name="Thomas B.C."/>
            <person name="Singh A."/>
            <person name="Wilkins M.J."/>
            <person name="Karaoz U."/>
            <person name="Brodie E.L."/>
            <person name="Williams K.H."/>
            <person name="Hubbard S.S."/>
            <person name="Banfield J.F."/>
        </authorList>
    </citation>
    <scope>NUCLEOTIDE SEQUENCE [LARGE SCALE GENOMIC DNA]</scope>
</reference>
<dbReference type="SUPFAM" id="SSF55205">
    <property type="entry name" value="EPT/RTPC-like"/>
    <property type="match status" value="1"/>
</dbReference>
<dbReference type="CDD" id="cd01555">
    <property type="entry name" value="UdpNAET"/>
    <property type="match status" value="1"/>
</dbReference>
<evidence type="ECO:0000313" key="15">
    <source>
        <dbReference type="Proteomes" id="UP000178272"/>
    </source>
</evidence>
<dbReference type="HAMAP" id="MF_00111">
    <property type="entry name" value="MurA"/>
    <property type="match status" value="1"/>
</dbReference>
<dbReference type="InterPro" id="IPR013792">
    <property type="entry name" value="RNA3'P_cycl/enolpyr_Trfase_a/b"/>
</dbReference>
<feature type="binding site" evidence="12">
    <location>
        <position position="330"/>
    </location>
    <ligand>
        <name>UDP-N-acetyl-alpha-D-glucosamine</name>
        <dbReference type="ChEBI" id="CHEBI:57705"/>
    </ligand>
</feature>
<evidence type="ECO:0000256" key="9">
    <source>
        <dbReference type="ARBA" id="ARBA00023316"/>
    </source>
</evidence>
<evidence type="ECO:0000256" key="2">
    <source>
        <dbReference type="ARBA" id="ARBA00004752"/>
    </source>
</evidence>
<dbReference type="InterPro" id="IPR036968">
    <property type="entry name" value="Enolpyruvate_Tfrase_sf"/>
</dbReference>
<gene>
    <name evidence="12" type="primary">murA</name>
    <name evidence="14" type="ORF">A3F61_02845</name>
</gene>
<dbReference type="GO" id="GO:0008760">
    <property type="term" value="F:UDP-N-acetylglucosamine 1-carboxyvinyltransferase activity"/>
    <property type="evidence" value="ECO:0007669"/>
    <property type="project" value="UniProtKB-UniRule"/>
</dbReference>
<evidence type="ECO:0000256" key="4">
    <source>
        <dbReference type="ARBA" id="ARBA00022618"/>
    </source>
</evidence>
<evidence type="ECO:0000256" key="8">
    <source>
        <dbReference type="ARBA" id="ARBA00023306"/>
    </source>
</evidence>
<proteinExistence type="inferred from homology"/>
<dbReference type="GO" id="GO:0008360">
    <property type="term" value="P:regulation of cell shape"/>
    <property type="evidence" value="ECO:0007669"/>
    <property type="project" value="UniProtKB-KW"/>
</dbReference>
<dbReference type="PANTHER" id="PTHR43783">
    <property type="entry name" value="UDP-N-ACETYLGLUCOSAMINE 1-CARBOXYVINYLTRANSFERASE"/>
    <property type="match status" value="1"/>
</dbReference>
<keyword evidence="8 12" id="KW-0131">Cell cycle</keyword>
<keyword evidence="6 12" id="KW-0133">Cell shape</keyword>
<name>A0A1G1VB80_9BACT</name>
<evidence type="ECO:0000313" key="14">
    <source>
        <dbReference type="EMBL" id="OGY12663.1"/>
    </source>
</evidence>
<dbReference type="GO" id="GO:0019277">
    <property type="term" value="P:UDP-N-acetylgalactosamine biosynthetic process"/>
    <property type="evidence" value="ECO:0007669"/>
    <property type="project" value="InterPro"/>
</dbReference>
<comment type="caution">
    <text evidence="14">The sequence shown here is derived from an EMBL/GenBank/DDBJ whole genome shotgun (WGS) entry which is preliminary data.</text>
</comment>
<feature type="binding site" evidence="12">
    <location>
        <position position="308"/>
    </location>
    <ligand>
        <name>UDP-N-acetyl-alpha-D-glucosamine</name>
        <dbReference type="ChEBI" id="CHEBI:57705"/>
    </ligand>
</feature>
<comment type="pathway">
    <text evidence="2 12">Cell wall biogenesis; peptidoglycan biosynthesis.</text>
</comment>
<comment type="similarity">
    <text evidence="10 12">Belongs to the EPSP synthase family. MurA subfamily.</text>
</comment>
<evidence type="ECO:0000256" key="7">
    <source>
        <dbReference type="ARBA" id="ARBA00022984"/>
    </source>
</evidence>
<dbReference type="PANTHER" id="PTHR43783:SF1">
    <property type="entry name" value="UDP-N-ACETYLGLUCOSAMINE 1-CARBOXYVINYLTRANSFERASE"/>
    <property type="match status" value="1"/>
</dbReference>
<evidence type="ECO:0000256" key="6">
    <source>
        <dbReference type="ARBA" id="ARBA00022960"/>
    </source>
</evidence>
<dbReference type="Gene3D" id="3.65.10.10">
    <property type="entry name" value="Enolpyruvate transferase domain"/>
    <property type="match status" value="2"/>
</dbReference>
<dbReference type="InterPro" id="IPR050068">
    <property type="entry name" value="MurA_subfamily"/>
</dbReference>
<dbReference type="NCBIfam" id="TIGR01072">
    <property type="entry name" value="murA"/>
    <property type="match status" value="1"/>
</dbReference>
<dbReference type="GO" id="GO:0009252">
    <property type="term" value="P:peptidoglycan biosynthetic process"/>
    <property type="evidence" value="ECO:0007669"/>
    <property type="project" value="UniProtKB-UniRule"/>
</dbReference>
<dbReference type="STRING" id="1797517.A3F61_02845"/>
<dbReference type="InterPro" id="IPR005750">
    <property type="entry name" value="UDP_GlcNAc_COvinyl_MurA"/>
</dbReference>
<comment type="catalytic activity">
    <reaction evidence="11 12">
        <text>phosphoenolpyruvate + UDP-N-acetyl-alpha-D-glucosamine = UDP-N-acetyl-3-O-(1-carboxyvinyl)-alpha-D-glucosamine + phosphate</text>
        <dbReference type="Rhea" id="RHEA:18681"/>
        <dbReference type="ChEBI" id="CHEBI:43474"/>
        <dbReference type="ChEBI" id="CHEBI:57705"/>
        <dbReference type="ChEBI" id="CHEBI:58702"/>
        <dbReference type="ChEBI" id="CHEBI:68483"/>
        <dbReference type="EC" id="2.5.1.7"/>
    </reaction>
</comment>
<dbReference type="InterPro" id="IPR001986">
    <property type="entry name" value="Enolpyruvate_Tfrase_dom"/>
</dbReference>
<dbReference type="GO" id="GO:0005737">
    <property type="term" value="C:cytoplasm"/>
    <property type="evidence" value="ECO:0007669"/>
    <property type="project" value="UniProtKB-SubCell"/>
</dbReference>
<dbReference type="EMBL" id="MHCA01000008">
    <property type="protein sequence ID" value="OGY12663.1"/>
    <property type="molecule type" value="Genomic_DNA"/>
</dbReference>
<dbReference type="AlphaFoldDB" id="A0A1G1VB80"/>
<dbReference type="Pfam" id="PF00275">
    <property type="entry name" value="EPSP_synthase"/>
    <property type="match status" value="1"/>
</dbReference>
<organism evidence="14 15">
    <name type="scientific">Candidatus Blackburnbacteria bacterium RIFCSPHIGHO2_12_FULL_41_13b</name>
    <dbReference type="NCBI Taxonomy" id="1797517"/>
    <lineage>
        <taxon>Bacteria</taxon>
        <taxon>Candidatus Blackburniibacteriota</taxon>
    </lineage>
</organism>
<dbReference type="EC" id="2.5.1.7" evidence="12"/>
<keyword evidence="3 12" id="KW-0963">Cytoplasm</keyword>
<comment type="function">
    <text evidence="12">Cell wall formation. Adds enolpyruvyl to UDP-N-acetylglucosamine.</text>
</comment>
<evidence type="ECO:0000256" key="3">
    <source>
        <dbReference type="ARBA" id="ARBA00022490"/>
    </source>
</evidence>
<sequence length="421" mass="45242">MAKFIIQGPNVLSGAVRVSGNKNSTFPLIAAALLADEPSKLTNVPNIIDVEVLVEILENLGVRIDWNKETSIMVINPSNLTKCEIDPELGGKLRGAIVLAASLIVKFGKAEFPRPGGDPIGARPLGAHLSAMQAFGVNCDRDFSGVRLSVESLKPANIFLEEASPTATEMAMITASGIAGETVIEGAACEPHVVDLAEMLVKMGAKIQGAGTNTIRINGAKKLQAVEHKVRPDHIEVGTFAIASAITGGQVDIEDALPQDLKIILAYLSRMGVKYSWKKETVLTIKPSRLKAEQGVFKTRTWPGFPTDMMSQFIVLATQSEGTVLCHDWMYESRMYFVDRLIKMGANIFLADPHRVIVIGPSKLHGDLIPSADIRAGGALVLAALVAEGESVVEHAEVIDRGYESFDQKLASLGAKIRRGE</sequence>
<dbReference type="Proteomes" id="UP000178272">
    <property type="component" value="Unassembled WGS sequence"/>
</dbReference>
<comment type="subcellular location">
    <subcellularLocation>
        <location evidence="1 12">Cytoplasm</location>
    </subcellularLocation>
</comment>
<evidence type="ECO:0000256" key="10">
    <source>
        <dbReference type="ARBA" id="ARBA00038367"/>
    </source>
</evidence>
<keyword evidence="7 12" id="KW-0573">Peptidoglycan synthesis</keyword>
<evidence type="ECO:0000256" key="1">
    <source>
        <dbReference type="ARBA" id="ARBA00004496"/>
    </source>
</evidence>
<dbReference type="NCBIfam" id="NF006873">
    <property type="entry name" value="PRK09369.1"/>
    <property type="match status" value="1"/>
</dbReference>
<accession>A0A1G1VB80</accession>
<dbReference type="GO" id="GO:0051301">
    <property type="term" value="P:cell division"/>
    <property type="evidence" value="ECO:0007669"/>
    <property type="project" value="UniProtKB-KW"/>
</dbReference>
<keyword evidence="9 12" id="KW-0961">Cell wall biogenesis/degradation</keyword>